<name>A0A5K1HJ74_9MAGN</name>
<dbReference type="Gene3D" id="3.90.226.10">
    <property type="entry name" value="2-enoyl-CoA Hydratase, Chain A, domain 1"/>
    <property type="match status" value="1"/>
</dbReference>
<dbReference type="AlphaFoldDB" id="A0A5K1HJ74"/>
<reference evidence="6" key="1">
    <citation type="submission" date="2019-09" db="EMBL/GenBank/DDBJ databases">
        <authorList>
            <person name="Zhang L."/>
        </authorList>
    </citation>
    <scope>NUCLEOTIDE SEQUENCE</scope>
</reference>
<comment type="pathway">
    <text evidence="4">Amino-acid degradation; L-valine degradation.</text>
</comment>
<dbReference type="GO" id="GO:0003860">
    <property type="term" value="F:3-hydroxyisobutyryl-CoA hydrolase activity"/>
    <property type="evidence" value="ECO:0007669"/>
    <property type="project" value="UniProtKB-UniRule"/>
</dbReference>
<dbReference type="GO" id="GO:0006574">
    <property type="term" value="P:L-valine catabolic process"/>
    <property type="evidence" value="ECO:0007669"/>
    <property type="project" value="UniProtKB-UniRule"/>
</dbReference>
<dbReference type="InterPro" id="IPR032259">
    <property type="entry name" value="HIBYL-CoA-H"/>
</dbReference>
<dbReference type="Pfam" id="PF16113">
    <property type="entry name" value="ECH_2"/>
    <property type="match status" value="1"/>
</dbReference>
<evidence type="ECO:0000256" key="3">
    <source>
        <dbReference type="ARBA" id="ARBA00022801"/>
    </source>
</evidence>
<keyword evidence="3 4" id="KW-0378">Hydrolase</keyword>
<evidence type="ECO:0000256" key="2">
    <source>
        <dbReference type="ARBA" id="ARBA00011915"/>
    </source>
</evidence>
<dbReference type="CDD" id="cd06558">
    <property type="entry name" value="crotonase-like"/>
    <property type="match status" value="1"/>
</dbReference>
<sequence length="75" mass="8070">MKNTIQISCWDGIVMGGGAGISAFAPIIIATEKTMFAMPEAKLGFFTDVGINYILSRMRNNLGHYLGMTGARLKG</sequence>
<comment type="catalytic activity">
    <reaction evidence="1 4">
        <text>3-hydroxy-2-methylpropanoyl-CoA + H2O = 3-hydroxy-2-methylpropanoate + CoA + H(+)</text>
        <dbReference type="Rhea" id="RHEA:20888"/>
        <dbReference type="ChEBI" id="CHEBI:11805"/>
        <dbReference type="ChEBI" id="CHEBI:15377"/>
        <dbReference type="ChEBI" id="CHEBI:15378"/>
        <dbReference type="ChEBI" id="CHEBI:57287"/>
        <dbReference type="ChEBI" id="CHEBI:57340"/>
        <dbReference type="EC" id="3.1.2.4"/>
    </reaction>
</comment>
<comment type="similarity">
    <text evidence="4">Belongs to the enoyl-CoA hydratase/isomerase family.</text>
</comment>
<evidence type="ECO:0000259" key="5">
    <source>
        <dbReference type="Pfam" id="PF16113"/>
    </source>
</evidence>
<gene>
    <name evidence="6" type="ORF">NYM_LOCUS29623</name>
</gene>
<evidence type="ECO:0000313" key="6">
    <source>
        <dbReference type="EMBL" id="VVW86857.1"/>
    </source>
</evidence>
<dbReference type="PANTHER" id="PTHR43176:SF3">
    <property type="entry name" value="3-HYDROXYISOBUTYRYL-COA HYDROLASE, MITOCHONDRIAL"/>
    <property type="match status" value="1"/>
</dbReference>
<feature type="domain" description="Enoyl-CoA hydratase/isomerase" evidence="5">
    <location>
        <begin position="5"/>
        <end position="75"/>
    </location>
</feature>
<evidence type="ECO:0000256" key="4">
    <source>
        <dbReference type="RuleBase" id="RU369070"/>
    </source>
</evidence>
<accession>A0A5K1HJ74</accession>
<dbReference type="InterPro" id="IPR045004">
    <property type="entry name" value="ECH_dom"/>
</dbReference>
<evidence type="ECO:0000256" key="1">
    <source>
        <dbReference type="ARBA" id="ARBA00001709"/>
    </source>
</evidence>
<comment type="function">
    <text evidence="4">Hydrolyzes 3-hydroxyisobutyryl-CoA (HIBYL-CoA), a saline catabolite. Has high activity toward isobutyryl-CoA. Could be an isobutyryl-CoA dehydrogenase that functions in valine catabolism.</text>
</comment>
<dbReference type="InterPro" id="IPR029045">
    <property type="entry name" value="ClpP/crotonase-like_dom_sf"/>
</dbReference>
<proteinExistence type="inferred from homology"/>
<organism evidence="6">
    <name type="scientific">Nymphaea colorata</name>
    <name type="common">pocket water lily</name>
    <dbReference type="NCBI Taxonomy" id="210225"/>
    <lineage>
        <taxon>Eukaryota</taxon>
        <taxon>Viridiplantae</taxon>
        <taxon>Streptophyta</taxon>
        <taxon>Embryophyta</taxon>
        <taxon>Tracheophyta</taxon>
        <taxon>Spermatophyta</taxon>
        <taxon>Magnoliopsida</taxon>
        <taxon>Nymphaeales</taxon>
        <taxon>Nymphaeaceae</taxon>
        <taxon>Nymphaea</taxon>
    </lineage>
</organism>
<dbReference type="SUPFAM" id="SSF52096">
    <property type="entry name" value="ClpP/crotonase"/>
    <property type="match status" value="1"/>
</dbReference>
<protein>
    <recommendedName>
        <fullName evidence="2 4">3-hydroxyisobutyryl-CoA hydrolase</fullName>
        <shortName evidence="4">HIB-CoA hydrolase</shortName>
        <shortName evidence="4">HIBYL-CoA-H</shortName>
        <ecNumber evidence="2 4">3.1.2.4</ecNumber>
    </recommendedName>
    <alternativeName>
        <fullName evidence="4">3-hydroxyisobutyryl-coenzyme A hydrolase</fullName>
    </alternativeName>
</protein>
<dbReference type="PANTHER" id="PTHR43176">
    <property type="entry name" value="3-HYDROXYISOBUTYRYL-COA HYDROLASE-RELATED"/>
    <property type="match status" value="1"/>
</dbReference>
<dbReference type="EMBL" id="LR722030">
    <property type="protein sequence ID" value="VVW86857.1"/>
    <property type="molecule type" value="Genomic_DNA"/>
</dbReference>
<dbReference type="EC" id="3.1.2.4" evidence="2 4"/>